<dbReference type="Proteomes" id="UP001216253">
    <property type="component" value="Unassembled WGS sequence"/>
</dbReference>
<dbReference type="EMBL" id="JARESE010000105">
    <property type="protein sequence ID" value="MDE8654735.1"/>
    <property type="molecule type" value="Genomic_DNA"/>
</dbReference>
<evidence type="ECO:0000313" key="2">
    <source>
        <dbReference type="Proteomes" id="UP001216253"/>
    </source>
</evidence>
<reference evidence="1 2" key="1">
    <citation type="submission" date="2023-03" db="EMBL/GenBank/DDBJ databases">
        <title>NovoSphingobium album sp. nov. isolated from polycyclic aromatic hydrocarbons- and heavy-metal polluted soil.</title>
        <authorList>
            <person name="Liu Z."/>
            <person name="Wang K."/>
        </authorList>
    </citation>
    <scope>NUCLEOTIDE SEQUENCE [LARGE SCALE GENOMIC DNA]</scope>
    <source>
        <strain evidence="1 2">H3SJ31-1</strain>
    </source>
</reference>
<comment type="caution">
    <text evidence="1">The sequence shown here is derived from an EMBL/GenBank/DDBJ whole genome shotgun (WGS) entry which is preliminary data.</text>
</comment>
<accession>A0ABT5WXT2</accession>
<sequence>MTKITETCIEPYLDSFMRSFTEANYKPETIKGYRNLVRRLGLAMDEASVAPSALTPDLAEKLGRAAEPESTG</sequence>
<keyword evidence="2" id="KW-1185">Reference proteome</keyword>
<gene>
    <name evidence="1" type="ORF">PYV00_23870</name>
</gene>
<feature type="non-terminal residue" evidence="1">
    <location>
        <position position="72"/>
    </location>
</feature>
<organism evidence="1 2">
    <name type="scientific">Novosphingobium album</name>
    <name type="common">ex Liu et al. 2023</name>
    <dbReference type="NCBI Taxonomy" id="3031130"/>
    <lineage>
        <taxon>Bacteria</taxon>
        <taxon>Pseudomonadati</taxon>
        <taxon>Pseudomonadota</taxon>
        <taxon>Alphaproteobacteria</taxon>
        <taxon>Sphingomonadales</taxon>
        <taxon>Sphingomonadaceae</taxon>
        <taxon>Novosphingobium</taxon>
    </lineage>
</organism>
<protein>
    <submittedName>
        <fullName evidence="1">Integrase</fullName>
    </submittedName>
</protein>
<proteinExistence type="predicted"/>
<name>A0ABT5WXT2_9SPHN</name>
<evidence type="ECO:0000313" key="1">
    <source>
        <dbReference type="EMBL" id="MDE8654735.1"/>
    </source>
</evidence>